<keyword evidence="3" id="KW-0804">Transcription</keyword>
<dbReference type="PROSITE" id="PS50932">
    <property type="entry name" value="HTH_LACI_2"/>
    <property type="match status" value="1"/>
</dbReference>
<dbReference type="Proteomes" id="UP000321306">
    <property type="component" value="Unassembled WGS sequence"/>
</dbReference>
<evidence type="ECO:0000256" key="2">
    <source>
        <dbReference type="ARBA" id="ARBA00023125"/>
    </source>
</evidence>
<feature type="domain" description="HTH lacI-type" evidence="4">
    <location>
        <begin position="4"/>
        <end position="58"/>
    </location>
</feature>
<gene>
    <name evidence="5" type="ORF">DC3_18930</name>
</gene>
<dbReference type="CDD" id="cd06267">
    <property type="entry name" value="PBP1_LacI_sugar_binding-like"/>
    <property type="match status" value="1"/>
</dbReference>
<dbReference type="Pfam" id="PF13377">
    <property type="entry name" value="Peripla_BP_3"/>
    <property type="match status" value="1"/>
</dbReference>
<organism evidence="5 6">
    <name type="scientific">Deinococcus cellulosilyticus (strain DSM 18568 / NBRC 106333 / KACC 11606 / 5516J-15)</name>
    <dbReference type="NCBI Taxonomy" id="1223518"/>
    <lineage>
        <taxon>Bacteria</taxon>
        <taxon>Thermotogati</taxon>
        <taxon>Deinococcota</taxon>
        <taxon>Deinococci</taxon>
        <taxon>Deinococcales</taxon>
        <taxon>Deinococcaceae</taxon>
        <taxon>Deinococcus</taxon>
    </lineage>
</organism>
<dbReference type="RefSeq" id="WP_146884078.1">
    <property type="nucleotide sequence ID" value="NZ_BJXB01000007.1"/>
</dbReference>
<protein>
    <submittedName>
        <fullName evidence="5">LacI family transcriptional regulator</fullName>
    </submittedName>
</protein>
<evidence type="ECO:0000256" key="1">
    <source>
        <dbReference type="ARBA" id="ARBA00023015"/>
    </source>
</evidence>
<dbReference type="PROSITE" id="PS00356">
    <property type="entry name" value="HTH_LACI_1"/>
    <property type="match status" value="1"/>
</dbReference>
<name>A0A511N1C5_DEIC1</name>
<dbReference type="AlphaFoldDB" id="A0A511N1C5"/>
<sequence length="330" mass="36753">MTRPTIYDVAQQAGVSAATVSNVINTPTKVNENTRKRVMEAIDQLHYTPLDSHTRSRKSYNSIGVVGMFTTYASFYTRLAGVLDVLRQHHFKTVLYDQKDPQREGEHLAKLPITGHLDGLIVMSLPLSQQVADRLKDRHLHTILLETHHPDFCSVEVDNEKAGWLAAEHLLSKGRRRLAFLGEQQFAESNIILSSQRLKGYREALEAAGIGLPEKYISLGQFGVREAMKQAFELLQLPEAPDAIFCYSDHQAAGVLKAAKALGVKVPEDLAVIGFDDMEFADFLGLTTISQSLYDSGQVAAKLLLDRIEHPNLPVQQVTLPIRLIERSTT</sequence>
<dbReference type="InterPro" id="IPR046335">
    <property type="entry name" value="LacI/GalR-like_sensor"/>
</dbReference>
<proteinExistence type="predicted"/>
<dbReference type="SUPFAM" id="SSF53822">
    <property type="entry name" value="Periplasmic binding protein-like I"/>
    <property type="match status" value="1"/>
</dbReference>
<accession>A0A511N1C5</accession>
<evidence type="ECO:0000313" key="5">
    <source>
        <dbReference type="EMBL" id="GEM46258.1"/>
    </source>
</evidence>
<dbReference type="Gene3D" id="1.10.260.40">
    <property type="entry name" value="lambda repressor-like DNA-binding domains"/>
    <property type="match status" value="1"/>
</dbReference>
<dbReference type="PANTHER" id="PTHR30146">
    <property type="entry name" value="LACI-RELATED TRANSCRIPTIONAL REPRESSOR"/>
    <property type="match status" value="1"/>
</dbReference>
<dbReference type="InterPro" id="IPR028082">
    <property type="entry name" value="Peripla_BP_I"/>
</dbReference>
<dbReference type="OrthoDB" id="9784962at2"/>
<evidence type="ECO:0000256" key="3">
    <source>
        <dbReference type="ARBA" id="ARBA00023163"/>
    </source>
</evidence>
<dbReference type="InterPro" id="IPR000843">
    <property type="entry name" value="HTH_LacI"/>
</dbReference>
<evidence type="ECO:0000259" key="4">
    <source>
        <dbReference type="PROSITE" id="PS50932"/>
    </source>
</evidence>
<dbReference type="EMBL" id="BJXB01000007">
    <property type="protein sequence ID" value="GEM46258.1"/>
    <property type="molecule type" value="Genomic_DNA"/>
</dbReference>
<dbReference type="GO" id="GO:0003700">
    <property type="term" value="F:DNA-binding transcription factor activity"/>
    <property type="evidence" value="ECO:0007669"/>
    <property type="project" value="TreeGrafter"/>
</dbReference>
<evidence type="ECO:0000313" key="6">
    <source>
        <dbReference type="Proteomes" id="UP000321306"/>
    </source>
</evidence>
<dbReference type="GO" id="GO:0000976">
    <property type="term" value="F:transcription cis-regulatory region binding"/>
    <property type="evidence" value="ECO:0007669"/>
    <property type="project" value="TreeGrafter"/>
</dbReference>
<dbReference type="SUPFAM" id="SSF47413">
    <property type="entry name" value="lambda repressor-like DNA-binding domains"/>
    <property type="match status" value="1"/>
</dbReference>
<reference evidence="5 6" key="1">
    <citation type="submission" date="2019-07" db="EMBL/GenBank/DDBJ databases">
        <title>Whole genome shotgun sequence of Deinococcus cellulosilyticus NBRC 106333.</title>
        <authorList>
            <person name="Hosoyama A."/>
            <person name="Uohara A."/>
            <person name="Ohji S."/>
            <person name="Ichikawa N."/>
        </authorList>
    </citation>
    <scope>NUCLEOTIDE SEQUENCE [LARGE SCALE GENOMIC DNA]</scope>
    <source>
        <strain evidence="5 6">NBRC 106333</strain>
    </source>
</reference>
<comment type="caution">
    <text evidence="5">The sequence shown here is derived from an EMBL/GenBank/DDBJ whole genome shotgun (WGS) entry which is preliminary data.</text>
</comment>
<dbReference type="CDD" id="cd01392">
    <property type="entry name" value="HTH_LacI"/>
    <property type="match status" value="1"/>
</dbReference>
<dbReference type="InterPro" id="IPR010982">
    <property type="entry name" value="Lambda_DNA-bd_dom_sf"/>
</dbReference>
<dbReference type="SMART" id="SM00354">
    <property type="entry name" value="HTH_LACI"/>
    <property type="match status" value="1"/>
</dbReference>
<dbReference type="Pfam" id="PF00356">
    <property type="entry name" value="LacI"/>
    <property type="match status" value="1"/>
</dbReference>
<keyword evidence="2" id="KW-0238">DNA-binding</keyword>
<keyword evidence="1" id="KW-0805">Transcription regulation</keyword>
<dbReference type="Gene3D" id="3.40.50.2300">
    <property type="match status" value="2"/>
</dbReference>
<dbReference type="PANTHER" id="PTHR30146:SF149">
    <property type="entry name" value="HTH-TYPE TRANSCRIPTIONAL REGULATOR EBGR"/>
    <property type="match status" value="1"/>
</dbReference>
<keyword evidence="6" id="KW-1185">Reference proteome</keyword>
<dbReference type="PRINTS" id="PR00036">
    <property type="entry name" value="HTHLACI"/>
</dbReference>